<comment type="similarity">
    <text evidence="1">Belongs to the class I-like SAM-binding methyltransferase superfamily. EEF2KMT family.</text>
</comment>
<evidence type="ECO:0000256" key="1">
    <source>
        <dbReference type="ARBA" id="ARBA00005511"/>
    </source>
</evidence>
<dbReference type="RefSeq" id="XP_022095443.1">
    <property type="nucleotide sequence ID" value="XM_022239751.1"/>
</dbReference>
<evidence type="ECO:0000256" key="2">
    <source>
        <dbReference type="ARBA" id="ARBA00022679"/>
    </source>
</evidence>
<keyword evidence="4" id="KW-1185">Reference proteome</keyword>
<dbReference type="Pfam" id="PF10294">
    <property type="entry name" value="Methyltransf_16"/>
    <property type="match status" value="2"/>
</dbReference>
<keyword evidence="2" id="KW-0808">Transferase</keyword>
<dbReference type="Gene3D" id="3.40.50.150">
    <property type="entry name" value="Vaccinia Virus protein VP39"/>
    <property type="match status" value="1"/>
</dbReference>
<dbReference type="GO" id="GO:0016740">
    <property type="term" value="F:transferase activity"/>
    <property type="evidence" value="ECO:0007669"/>
    <property type="project" value="UniProtKB-KW"/>
</dbReference>
<dbReference type="InterPro" id="IPR029063">
    <property type="entry name" value="SAM-dependent_MTases_sf"/>
</dbReference>
<feature type="domain" description="FAM86 N-terminal" evidence="3">
    <location>
        <begin position="20"/>
        <end position="109"/>
    </location>
</feature>
<evidence type="ECO:0000313" key="4">
    <source>
        <dbReference type="Proteomes" id="UP000694845"/>
    </source>
</evidence>
<dbReference type="RefSeq" id="XP_022095442.1">
    <property type="nucleotide sequence ID" value="XM_022239750.1"/>
</dbReference>
<protein>
    <submittedName>
        <fullName evidence="5 6">Protein-lysine N-methyltransferase EEF2KMT-like isoform X1</fullName>
    </submittedName>
</protein>
<evidence type="ECO:0000259" key="3">
    <source>
        <dbReference type="Pfam" id="PF14904"/>
    </source>
</evidence>
<dbReference type="Pfam" id="PF14904">
    <property type="entry name" value="FAM86"/>
    <property type="match status" value="1"/>
</dbReference>
<evidence type="ECO:0000313" key="6">
    <source>
        <dbReference type="RefSeq" id="XP_022095443.1"/>
    </source>
</evidence>
<dbReference type="InterPro" id="IPR029426">
    <property type="entry name" value="FAM86_N"/>
</dbReference>
<dbReference type="InterPro" id="IPR019410">
    <property type="entry name" value="Methyltransf_16"/>
</dbReference>
<accession>A0A8B7YRX8</accession>
<dbReference type="PANTHER" id="PTHR14614:SF130">
    <property type="entry name" value="PROTEIN-LYSINE N-METHYLTRANSFERASE EEF2KMT"/>
    <property type="match status" value="1"/>
</dbReference>
<dbReference type="KEGG" id="aplc:110981811"/>
<dbReference type="OrthoDB" id="194386at2759"/>
<gene>
    <name evidence="5 6" type="primary">LOC110981811</name>
</gene>
<dbReference type="OMA" id="PIRTYRI"/>
<reference evidence="5 6" key="1">
    <citation type="submission" date="2025-04" db="UniProtKB">
        <authorList>
            <consortium name="RefSeq"/>
        </authorList>
    </citation>
    <scope>IDENTIFICATION</scope>
</reference>
<dbReference type="Proteomes" id="UP000694845">
    <property type="component" value="Unplaced"/>
</dbReference>
<proteinExistence type="inferred from homology"/>
<dbReference type="GeneID" id="110981811"/>
<dbReference type="GO" id="GO:0032991">
    <property type="term" value="C:protein-containing complex"/>
    <property type="evidence" value="ECO:0007669"/>
    <property type="project" value="TreeGrafter"/>
</dbReference>
<name>A0A8B7YRX8_ACAPL</name>
<organism evidence="4 5">
    <name type="scientific">Acanthaster planci</name>
    <name type="common">Crown-of-thorns starfish</name>
    <dbReference type="NCBI Taxonomy" id="133434"/>
    <lineage>
        <taxon>Eukaryota</taxon>
        <taxon>Metazoa</taxon>
        <taxon>Echinodermata</taxon>
        <taxon>Eleutherozoa</taxon>
        <taxon>Asterozoa</taxon>
        <taxon>Asteroidea</taxon>
        <taxon>Valvatacea</taxon>
        <taxon>Valvatida</taxon>
        <taxon>Acanthasteridae</taxon>
        <taxon>Acanthaster</taxon>
    </lineage>
</organism>
<dbReference type="SUPFAM" id="SSF53335">
    <property type="entry name" value="S-adenosyl-L-methionine-dependent methyltransferases"/>
    <property type="match status" value="1"/>
</dbReference>
<sequence>MFTFPDHLRLSGLTDDMDDSLLVTIEEQFLAMLPVRNFVWMFSDQFVANTLQNMDAQLSVLRVTVKSDVCKKYPPSLKYQQSFLKSLIQKCEENNHEVVDDLYETYTELLSQPQSETQDHCYRTYILFGASCAVTLKESVSLISQGTTGLNTWPAASCLTEWVVENKEVFSGRAVLELGSGMGLTGLAVCKLCQPTSYVFSDCHASVLRGLRENIAINVPGSDLSECLRKALPQRSGTPVHQSGHENEPVITVECIDWEAVDEKDVKRLNAGLTLAADVVYDTRIIEPLVHLLHMLLRCQGDGQGRPVAVVASTVRNEETYAAFLEALKRRHILIEKLHGPNNKTLHYDRSCPIQLLRLSQEVTQQTLVHRPSSGIISSPEPTLNV</sequence>
<evidence type="ECO:0000313" key="5">
    <source>
        <dbReference type="RefSeq" id="XP_022095442.1"/>
    </source>
</evidence>
<dbReference type="PANTHER" id="PTHR14614">
    <property type="entry name" value="HEPATOCELLULAR CARCINOMA-ASSOCIATED ANTIGEN"/>
    <property type="match status" value="1"/>
</dbReference>
<dbReference type="AlphaFoldDB" id="A0A8B7YRX8"/>